<gene>
    <name evidence="9" type="ORF">LSTR_LSTR013401</name>
</gene>
<dbReference type="InterPro" id="IPR023803">
    <property type="entry name" value="Ribosomal_bS16_dom_sf"/>
</dbReference>
<evidence type="ECO:0000256" key="5">
    <source>
        <dbReference type="ARBA" id="ARBA00023274"/>
    </source>
</evidence>
<dbReference type="PANTHER" id="PTHR12919:SF20">
    <property type="entry name" value="SMALL RIBOSOMAL SUBUNIT PROTEIN BS16M"/>
    <property type="match status" value="1"/>
</dbReference>
<evidence type="ECO:0000256" key="3">
    <source>
        <dbReference type="ARBA" id="ARBA00022980"/>
    </source>
</evidence>
<dbReference type="InParanoid" id="A0A482WP74"/>
<dbReference type="HAMAP" id="MF_00385">
    <property type="entry name" value="Ribosomal_bS16"/>
    <property type="match status" value="1"/>
</dbReference>
<dbReference type="EMBL" id="QKKF02028822">
    <property type="protein sequence ID" value="RZF35344.1"/>
    <property type="molecule type" value="Genomic_DNA"/>
</dbReference>
<dbReference type="GO" id="GO:0005743">
    <property type="term" value="C:mitochondrial inner membrane"/>
    <property type="evidence" value="ECO:0007669"/>
    <property type="project" value="UniProtKB-ARBA"/>
</dbReference>
<dbReference type="GO" id="GO:0005763">
    <property type="term" value="C:mitochondrial small ribosomal subunit"/>
    <property type="evidence" value="ECO:0007669"/>
    <property type="project" value="TreeGrafter"/>
</dbReference>
<name>A0A482WP74_LAOST</name>
<feature type="compositionally biased region" description="Basic and acidic residues" evidence="8">
    <location>
        <begin position="129"/>
        <end position="141"/>
    </location>
</feature>
<evidence type="ECO:0000256" key="2">
    <source>
        <dbReference type="ARBA" id="ARBA00006668"/>
    </source>
</evidence>
<reference evidence="9 10" key="1">
    <citation type="journal article" date="2017" name="Gigascience">
        <title>Genome sequence of the small brown planthopper, Laodelphax striatellus.</title>
        <authorList>
            <person name="Zhu J."/>
            <person name="Jiang F."/>
            <person name="Wang X."/>
            <person name="Yang P."/>
            <person name="Bao Y."/>
            <person name="Zhao W."/>
            <person name="Wang W."/>
            <person name="Lu H."/>
            <person name="Wang Q."/>
            <person name="Cui N."/>
            <person name="Li J."/>
            <person name="Chen X."/>
            <person name="Luo L."/>
            <person name="Yu J."/>
            <person name="Kang L."/>
            <person name="Cui F."/>
        </authorList>
    </citation>
    <scope>NUCLEOTIDE SEQUENCE [LARGE SCALE GENOMIC DNA]</scope>
    <source>
        <strain evidence="9">Lst14</strain>
    </source>
</reference>
<dbReference type="AlphaFoldDB" id="A0A482WP74"/>
<keyword evidence="5" id="KW-0687">Ribonucleoprotein</keyword>
<dbReference type="GO" id="GO:0032543">
    <property type="term" value="P:mitochondrial translation"/>
    <property type="evidence" value="ECO:0007669"/>
    <property type="project" value="TreeGrafter"/>
</dbReference>
<comment type="subcellular location">
    <subcellularLocation>
        <location evidence="1">Mitochondrion</location>
    </subcellularLocation>
</comment>
<keyword evidence="4" id="KW-0496">Mitochondrion</keyword>
<accession>A0A482WP74</accession>
<evidence type="ECO:0000256" key="1">
    <source>
        <dbReference type="ARBA" id="ARBA00004173"/>
    </source>
</evidence>
<dbReference type="OrthoDB" id="407221at2759"/>
<dbReference type="Gene3D" id="3.30.1320.10">
    <property type="match status" value="1"/>
</dbReference>
<evidence type="ECO:0000313" key="9">
    <source>
        <dbReference type="EMBL" id="RZF35344.1"/>
    </source>
</evidence>
<evidence type="ECO:0000256" key="6">
    <source>
        <dbReference type="ARBA" id="ARBA00035263"/>
    </source>
</evidence>
<feature type="compositionally biased region" description="Polar residues" evidence="8">
    <location>
        <begin position="142"/>
        <end position="151"/>
    </location>
</feature>
<evidence type="ECO:0000313" key="10">
    <source>
        <dbReference type="Proteomes" id="UP000291343"/>
    </source>
</evidence>
<proteinExistence type="inferred from homology"/>
<dbReference type="GO" id="GO:0003735">
    <property type="term" value="F:structural constituent of ribosome"/>
    <property type="evidence" value="ECO:0007669"/>
    <property type="project" value="InterPro"/>
</dbReference>
<feature type="region of interest" description="Disordered" evidence="8">
    <location>
        <begin position="129"/>
        <end position="151"/>
    </location>
</feature>
<dbReference type="InterPro" id="IPR000307">
    <property type="entry name" value="Ribosomal_bS16"/>
</dbReference>
<dbReference type="SMR" id="A0A482WP74"/>
<keyword evidence="3" id="KW-0689">Ribosomal protein</keyword>
<dbReference type="FunCoup" id="A0A482WP74">
    <property type="interactions" value="1028"/>
</dbReference>
<dbReference type="PANTHER" id="PTHR12919">
    <property type="entry name" value="30S RIBOSOMAL PROTEIN S16"/>
    <property type="match status" value="1"/>
</dbReference>
<protein>
    <recommendedName>
        <fullName evidence="6">Small ribosomal subunit protein bS16m</fullName>
    </recommendedName>
    <alternativeName>
        <fullName evidence="7">28S ribosomal protein S16, mitochondrial</fullName>
    </alternativeName>
</protein>
<dbReference type="NCBIfam" id="TIGR00002">
    <property type="entry name" value="S16"/>
    <property type="match status" value="1"/>
</dbReference>
<dbReference type="Pfam" id="PF00886">
    <property type="entry name" value="Ribosomal_S16"/>
    <property type="match status" value="1"/>
</dbReference>
<comment type="similarity">
    <text evidence="2">Belongs to the bacterial ribosomal protein bS16 family.</text>
</comment>
<evidence type="ECO:0000256" key="8">
    <source>
        <dbReference type="SAM" id="MobiDB-lite"/>
    </source>
</evidence>
<comment type="caution">
    <text evidence="9">The sequence shown here is derived from an EMBL/GenBank/DDBJ whole genome shotgun (WGS) entry which is preliminary data.</text>
</comment>
<dbReference type="FunFam" id="3.30.1320.10:FF:000004">
    <property type="entry name" value="28S ribosomal protein S16, mitochondrial"/>
    <property type="match status" value="1"/>
</dbReference>
<dbReference type="STRING" id="195883.A0A482WP74"/>
<dbReference type="Proteomes" id="UP000291343">
    <property type="component" value="Unassembled WGS sequence"/>
</dbReference>
<sequence>MRVKYPFPKLFPASGGGKNVPHAEKAIRFARYGCANRPFFHIVVSMAHRSDRDPPIEQLGSYDPLPNKHNEKLVALNVERILFWIGEGASVSKPIAQLLGLSGLLPVYPLTYLRAEINRRQSAEIAEKMRVAAETAERNKAEASQAQSQSP</sequence>
<dbReference type="SUPFAM" id="SSF54565">
    <property type="entry name" value="Ribosomal protein S16"/>
    <property type="match status" value="1"/>
</dbReference>
<evidence type="ECO:0000256" key="7">
    <source>
        <dbReference type="ARBA" id="ARBA00035438"/>
    </source>
</evidence>
<organism evidence="9 10">
    <name type="scientific">Laodelphax striatellus</name>
    <name type="common">Small brown planthopper</name>
    <name type="synonym">Delphax striatella</name>
    <dbReference type="NCBI Taxonomy" id="195883"/>
    <lineage>
        <taxon>Eukaryota</taxon>
        <taxon>Metazoa</taxon>
        <taxon>Ecdysozoa</taxon>
        <taxon>Arthropoda</taxon>
        <taxon>Hexapoda</taxon>
        <taxon>Insecta</taxon>
        <taxon>Pterygota</taxon>
        <taxon>Neoptera</taxon>
        <taxon>Paraneoptera</taxon>
        <taxon>Hemiptera</taxon>
        <taxon>Auchenorrhyncha</taxon>
        <taxon>Fulgoroidea</taxon>
        <taxon>Delphacidae</taxon>
        <taxon>Criomorphinae</taxon>
        <taxon>Laodelphax</taxon>
    </lineage>
</organism>
<evidence type="ECO:0000256" key="4">
    <source>
        <dbReference type="ARBA" id="ARBA00023128"/>
    </source>
</evidence>
<keyword evidence="10" id="KW-1185">Reference proteome</keyword>